<organism evidence="2 3">
    <name type="scientific">Syntrophus aciditrophicus (strain SB)</name>
    <dbReference type="NCBI Taxonomy" id="56780"/>
    <lineage>
        <taxon>Bacteria</taxon>
        <taxon>Pseudomonadati</taxon>
        <taxon>Thermodesulfobacteriota</taxon>
        <taxon>Syntrophia</taxon>
        <taxon>Syntrophales</taxon>
        <taxon>Syntrophaceae</taxon>
        <taxon>Syntrophus</taxon>
    </lineage>
</organism>
<feature type="domain" description="Rubrerythrin diiron-binding" evidence="1">
    <location>
        <begin position="8"/>
        <end position="142"/>
    </location>
</feature>
<dbReference type="GO" id="GO:0046872">
    <property type="term" value="F:metal ion binding"/>
    <property type="evidence" value="ECO:0007669"/>
    <property type="project" value="InterPro"/>
</dbReference>
<dbReference type="CDD" id="cd01045">
    <property type="entry name" value="Ferritin_like_AB"/>
    <property type="match status" value="1"/>
</dbReference>
<dbReference type="KEGG" id="sat:SYN_00096"/>
<dbReference type="Gene3D" id="1.20.1260.10">
    <property type="match status" value="1"/>
</dbReference>
<evidence type="ECO:0000259" key="1">
    <source>
        <dbReference type="Pfam" id="PF02915"/>
    </source>
</evidence>
<dbReference type="STRING" id="56780.SYN_00096"/>
<name>Q2LWJ7_SYNAS</name>
<dbReference type="SUPFAM" id="SSF47240">
    <property type="entry name" value="Ferritin-like"/>
    <property type="match status" value="1"/>
</dbReference>
<dbReference type="eggNOG" id="COG1633">
    <property type="taxonomic scope" value="Bacteria"/>
</dbReference>
<protein>
    <submittedName>
        <fullName evidence="2">Hypothetical cytosolic protein</fullName>
    </submittedName>
</protein>
<dbReference type="InterPro" id="IPR012347">
    <property type="entry name" value="Ferritin-like"/>
</dbReference>
<dbReference type="GO" id="GO:0016491">
    <property type="term" value="F:oxidoreductase activity"/>
    <property type="evidence" value="ECO:0007669"/>
    <property type="project" value="InterPro"/>
</dbReference>
<dbReference type="InterPro" id="IPR003251">
    <property type="entry name" value="Rr_diiron-bd_dom"/>
</dbReference>
<dbReference type="PANTHER" id="PTHR33531:SF10">
    <property type="entry name" value="BLR7895 PROTEIN"/>
    <property type="match status" value="1"/>
</dbReference>
<dbReference type="Pfam" id="PF02915">
    <property type="entry name" value="Rubrerythrin"/>
    <property type="match status" value="1"/>
</dbReference>
<dbReference type="PANTHER" id="PTHR33531">
    <property type="entry name" value="RUBRERYTHRIN SUBFAMILY"/>
    <property type="match status" value="1"/>
</dbReference>
<dbReference type="RefSeq" id="WP_011418473.1">
    <property type="nucleotide sequence ID" value="NC_007759.1"/>
</dbReference>
<dbReference type="InterPro" id="IPR009078">
    <property type="entry name" value="Ferritin-like_SF"/>
</dbReference>
<dbReference type="HOGENOM" id="CLU_119858_2_1_7"/>
<reference evidence="2 3" key="1">
    <citation type="journal article" date="2007" name="Proc. Natl. Acad. Sci. U.S.A.">
        <title>The genome of Syntrophus aciditrophicus: life at the thermodynamic limit of microbial growth.</title>
        <authorList>
            <person name="McInerney M.J."/>
            <person name="Rohlin L."/>
            <person name="Mouttaki H."/>
            <person name="Kim U."/>
            <person name="Krupp R.S."/>
            <person name="Rios-Hernandez L."/>
            <person name="Sieber J."/>
            <person name="Struchtemeyer C.G."/>
            <person name="Bhattacharyya A."/>
            <person name="Campbell J.W."/>
            <person name="Gunsalus R.P."/>
        </authorList>
    </citation>
    <scope>NUCLEOTIDE SEQUENCE [LARGE SCALE GENOMIC DNA]</scope>
    <source>
        <strain evidence="2 3">SB</strain>
    </source>
</reference>
<evidence type="ECO:0000313" key="2">
    <source>
        <dbReference type="EMBL" id="ABC78454.1"/>
    </source>
</evidence>
<gene>
    <name evidence="2" type="ORF">SYN_00096</name>
</gene>
<sequence>MKSEVYKEILSMAIGREIEAAIFYQDVCDKTADSNLKTIFGNLAAEERGHRALLEGFLADESRIMKFQAGQNYKVSETVERPKLSMDMKPVDAIALAMKKEEDAMNLYLGFSQASDDAEQKNIFDKLAAMEQSHKAKLEDLYTNMAFPEAW</sequence>
<dbReference type="InParanoid" id="Q2LWJ7"/>
<keyword evidence="3" id="KW-1185">Reference proteome</keyword>
<evidence type="ECO:0000313" key="3">
    <source>
        <dbReference type="Proteomes" id="UP000001933"/>
    </source>
</evidence>
<accession>Q2LWJ7</accession>
<dbReference type="EMBL" id="CP000252">
    <property type="protein sequence ID" value="ABC78454.1"/>
    <property type="molecule type" value="Genomic_DNA"/>
</dbReference>
<dbReference type="OrthoDB" id="1701709at2"/>
<dbReference type="Proteomes" id="UP000001933">
    <property type="component" value="Chromosome"/>
</dbReference>
<proteinExistence type="predicted"/>
<dbReference type="AlphaFoldDB" id="Q2LWJ7"/>